<evidence type="ECO:0000256" key="2">
    <source>
        <dbReference type="SAM" id="SignalP"/>
    </source>
</evidence>
<comment type="caution">
    <text evidence="3">The sequence shown here is derived from an EMBL/GenBank/DDBJ whole genome shotgun (WGS) entry which is preliminary data.</text>
</comment>
<evidence type="ECO:0000256" key="1">
    <source>
        <dbReference type="ARBA" id="ARBA00022679"/>
    </source>
</evidence>
<accession>A0ABN9TDE4</accession>
<dbReference type="Pfam" id="PF04488">
    <property type="entry name" value="Gly_transf_sug"/>
    <property type="match status" value="1"/>
</dbReference>
<feature type="chain" id="PRO_5045312601" description="Alpha-1,4-N-acetylglucosaminyltransferase" evidence="2">
    <location>
        <begin position="18"/>
        <end position="316"/>
    </location>
</feature>
<evidence type="ECO:0000313" key="3">
    <source>
        <dbReference type="EMBL" id="CAK0843615.1"/>
    </source>
</evidence>
<keyword evidence="2" id="KW-0732">Signal</keyword>
<dbReference type="SUPFAM" id="SSF53448">
    <property type="entry name" value="Nucleotide-diphospho-sugar transferases"/>
    <property type="match status" value="1"/>
</dbReference>
<dbReference type="PANTHER" id="PTHR32385:SF15">
    <property type="entry name" value="INOSITOL PHOSPHOCERAMIDE MANNOSYLTRANSFERASE 1"/>
    <property type="match status" value="1"/>
</dbReference>
<dbReference type="EMBL" id="CAUYUJ010014593">
    <property type="protein sequence ID" value="CAK0843615.1"/>
    <property type="molecule type" value="Genomic_DNA"/>
</dbReference>
<keyword evidence="4" id="KW-1185">Reference proteome</keyword>
<dbReference type="Gene3D" id="3.90.550.20">
    <property type="match status" value="1"/>
</dbReference>
<gene>
    <name evidence="3" type="ORF">PCOR1329_LOCUS37911</name>
</gene>
<proteinExistence type="predicted"/>
<dbReference type="InterPro" id="IPR007577">
    <property type="entry name" value="GlycoTrfase_DXD_sugar-bd_CS"/>
</dbReference>
<keyword evidence="1" id="KW-0808">Transferase</keyword>
<dbReference type="InterPro" id="IPR029044">
    <property type="entry name" value="Nucleotide-diphossugar_trans"/>
</dbReference>
<protein>
    <recommendedName>
        <fullName evidence="5">Alpha-1,4-N-acetylglucosaminyltransferase</fullName>
    </recommendedName>
</protein>
<dbReference type="Proteomes" id="UP001189429">
    <property type="component" value="Unassembled WGS sequence"/>
</dbReference>
<organism evidence="3 4">
    <name type="scientific">Prorocentrum cordatum</name>
    <dbReference type="NCBI Taxonomy" id="2364126"/>
    <lineage>
        <taxon>Eukaryota</taxon>
        <taxon>Sar</taxon>
        <taxon>Alveolata</taxon>
        <taxon>Dinophyceae</taxon>
        <taxon>Prorocentrales</taxon>
        <taxon>Prorocentraceae</taxon>
        <taxon>Prorocentrum</taxon>
    </lineage>
</organism>
<evidence type="ECO:0000313" key="4">
    <source>
        <dbReference type="Proteomes" id="UP001189429"/>
    </source>
</evidence>
<name>A0ABN9TDE4_9DINO</name>
<dbReference type="PANTHER" id="PTHR32385">
    <property type="entry name" value="MANNOSYL PHOSPHORYLINOSITOL CERAMIDE SYNTHASE"/>
    <property type="match status" value="1"/>
</dbReference>
<evidence type="ECO:0008006" key="5">
    <source>
        <dbReference type="Google" id="ProtNLM"/>
    </source>
</evidence>
<feature type="signal peptide" evidence="2">
    <location>
        <begin position="1"/>
        <end position="17"/>
    </location>
</feature>
<dbReference type="InterPro" id="IPR051706">
    <property type="entry name" value="Glycosyltransferase_domain"/>
</dbReference>
<reference evidence="3" key="1">
    <citation type="submission" date="2023-10" db="EMBL/GenBank/DDBJ databases">
        <authorList>
            <person name="Chen Y."/>
            <person name="Shah S."/>
            <person name="Dougan E. K."/>
            <person name="Thang M."/>
            <person name="Chan C."/>
        </authorList>
    </citation>
    <scope>NUCLEOTIDE SEQUENCE [LARGE SCALE GENOMIC DNA]</scope>
</reference>
<sequence>MKNAVFALLMLLKRVASFQHSFDGTALRQEESGGYEGRIPFQLIMTAKQGSIDELPPEVRENVRKTLNLNPELRVRFLNDSDCSDFIASNFGSDLHSAYINEKYGAYRGDICRAAVVALEGGFYADLDMQFRVPFSEMVDDSTTFMSSFSKDCEILNAIFAAERGSKVMQRVLEEIKGWYNGSEPTNGLMGIVTMMHGLQKVVQEECPGVNVKKESSSGAEVQCGPHQNFLLYREQHFKCQLGMGNDRRYLEAHPECTPARVANNFLGAHYGIFRPTKGKVRGPLLAWSRFDNCTVWGCEQSGRREAAPLPVICTV</sequence>